<evidence type="ECO:0000256" key="1">
    <source>
        <dbReference type="ARBA" id="ARBA00001974"/>
    </source>
</evidence>
<dbReference type="EC" id="1.8.1.4" evidence="9"/>
<evidence type="ECO:0000256" key="4">
    <source>
        <dbReference type="ARBA" id="ARBA00022827"/>
    </source>
</evidence>
<dbReference type="RefSeq" id="WP_005010197.1">
    <property type="nucleotide sequence ID" value="NZ_HG422173.1"/>
</dbReference>
<dbReference type="Proteomes" id="UP000011704">
    <property type="component" value="Unassembled WGS sequence"/>
</dbReference>
<sequence>MSQFDLAILGGGTAGLAAARQGSDMGARVCLVEMDALGGHYLNRGLHPVRTLLAEPEFGTVRPVDWEGVRTRFPMIAKAASNKARHDLEASGVTLIEGKGTLAGTGILRVETEKGKQEVQAANVVLAMGSDAESIATVPFDEDTILPVDRFLELEKLPESILILGDGVAVIETALFFNRLGTRVFLCNEQKRMVADRDPELIDVLETGLKRAKVKSLFNKKILSILKQDNGIDITLDGGIKFSVEKILVGYRRVGRTPGSLDAAMGMEMGDRREIWADACMRTSVKNVFAAGSVTGHERSPEHSSEEGRTAAQNALGKERILDQGGIPFRLHSNPPLAAVGCRAEDAHHKGYLKPVEGRYNGLPLNADEIPGQGGGFCKLLADRESRKVIGAQISGIGASEMLTLATLAIQRGMTVKALTQLLPGFGDSANGVLEAARACLRGLTPRR</sequence>
<feature type="domain" description="FAD/NAD(P)-binding" evidence="8">
    <location>
        <begin position="4"/>
        <end position="302"/>
    </location>
</feature>
<dbReference type="Gene3D" id="3.50.50.60">
    <property type="entry name" value="FAD/NAD(P)-binding domain"/>
    <property type="match status" value="2"/>
</dbReference>
<dbReference type="InParanoid" id="M1ZDD4"/>
<evidence type="ECO:0000313" key="10">
    <source>
        <dbReference type="Proteomes" id="UP000011704"/>
    </source>
</evidence>
<dbReference type="GO" id="GO:0004148">
    <property type="term" value="F:dihydrolipoyl dehydrogenase (NADH) activity"/>
    <property type="evidence" value="ECO:0007669"/>
    <property type="project" value="UniProtKB-EC"/>
</dbReference>
<protein>
    <submittedName>
        <fullName evidence="9">Putative Dihydrolipoyl dehydrogenase</fullName>
        <ecNumber evidence="9">1.8.1.4</ecNumber>
    </submittedName>
</protein>
<dbReference type="GO" id="GO:0006103">
    <property type="term" value="P:2-oxoglutarate metabolic process"/>
    <property type="evidence" value="ECO:0007669"/>
    <property type="project" value="TreeGrafter"/>
</dbReference>
<reference evidence="9 10" key="1">
    <citation type="journal article" date="2013" name="Front. Microbiol.">
        <title>The genome of Nitrospina gracilis illuminates the metabolism and evolution of the major marine nitrite oxidizer.</title>
        <authorList>
            <person name="Luecker S."/>
            <person name="Nowka B."/>
            <person name="Rattei T."/>
            <person name="Spieck E."/>
            <person name="and Daims H."/>
        </authorList>
    </citation>
    <scope>NUCLEOTIDE SEQUENCE [LARGE SCALE GENOMIC DNA]</scope>
    <source>
        <strain evidence="9 10">3/211</strain>
    </source>
</reference>
<dbReference type="HOGENOM" id="CLU_016755_0_3_0"/>
<dbReference type="AlphaFoldDB" id="M1ZDD4"/>
<dbReference type="PANTHER" id="PTHR22912:SF151">
    <property type="entry name" value="DIHYDROLIPOYL DEHYDROGENASE, MITOCHONDRIAL"/>
    <property type="match status" value="1"/>
</dbReference>
<feature type="region of interest" description="Disordered" evidence="6">
    <location>
        <begin position="293"/>
        <end position="312"/>
    </location>
</feature>
<dbReference type="InterPro" id="IPR004099">
    <property type="entry name" value="Pyr_nucl-diS_OxRdtase_dimer"/>
</dbReference>
<keyword evidence="9" id="KW-0560">Oxidoreductase</keyword>
<keyword evidence="4" id="KW-0274">FAD</keyword>
<dbReference type="Pfam" id="PF07992">
    <property type="entry name" value="Pyr_redox_2"/>
    <property type="match status" value="1"/>
</dbReference>
<feature type="compositionally biased region" description="Basic and acidic residues" evidence="6">
    <location>
        <begin position="296"/>
        <end position="309"/>
    </location>
</feature>
<dbReference type="SUPFAM" id="SSF55424">
    <property type="entry name" value="FAD/NAD-linked reductases, dimerisation (C-terminal) domain"/>
    <property type="match status" value="1"/>
</dbReference>
<dbReference type="InterPro" id="IPR036188">
    <property type="entry name" value="FAD/NAD-bd_sf"/>
</dbReference>
<dbReference type="InterPro" id="IPR050151">
    <property type="entry name" value="Class-I_Pyr_Nuc-Dis_Oxidored"/>
</dbReference>
<dbReference type="PANTHER" id="PTHR22912">
    <property type="entry name" value="DISULFIDE OXIDOREDUCTASE"/>
    <property type="match status" value="1"/>
</dbReference>
<dbReference type="OrthoDB" id="9786429at2"/>
<dbReference type="PRINTS" id="PR00368">
    <property type="entry name" value="FADPNR"/>
</dbReference>
<evidence type="ECO:0000256" key="6">
    <source>
        <dbReference type="SAM" id="MobiDB-lite"/>
    </source>
</evidence>
<dbReference type="Pfam" id="PF02852">
    <property type="entry name" value="Pyr_redox_dim"/>
    <property type="match status" value="1"/>
</dbReference>
<dbReference type="SUPFAM" id="SSF51905">
    <property type="entry name" value="FAD/NAD(P)-binding domain"/>
    <property type="match status" value="1"/>
</dbReference>
<comment type="caution">
    <text evidence="9">The sequence shown here is derived from an EMBL/GenBank/DDBJ whole genome shotgun (WGS) entry which is preliminary data.</text>
</comment>
<dbReference type="Gene3D" id="3.30.390.30">
    <property type="match status" value="1"/>
</dbReference>
<dbReference type="InterPro" id="IPR023753">
    <property type="entry name" value="FAD/NAD-binding_dom"/>
</dbReference>
<accession>M1ZDD4</accession>
<keyword evidence="5" id="KW-0520">NAD</keyword>
<evidence type="ECO:0000259" key="8">
    <source>
        <dbReference type="Pfam" id="PF07992"/>
    </source>
</evidence>
<keyword evidence="10" id="KW-1185">Reference proteome</keyword>
<dbReference type="GO" id="GO:0050660">
    <property type="term" value="F:flavin adenine dinucleotide binding"/>
    <property type="evidence" value="ECO:0007669"/>
    <property type="project" value="TreeGrafter"/>
</dbReference>
<evidence type="ECO:0000259" key="7">
    <source>
        <dbReference type="Pfam" id="PF02852"/>
    </source>
</evidence>
<dbReference type="PRINTS" id="PR00411">
    <property type="entry name" value="PNDRDTASEI"/>
</dbReference>
<evidence type="ECO:0000256" key="2">
    <source>
        <dbReference type="ARBA" id="ARBA00007532"/>
    </source>
</evidence>
<dbReference type="InterPro" id="IPR016156">
    <property type="entry name" value="FAD/NAD-linked_Rdtase_dimer_sf"/>
</dbReference>
<feature type="domain" description="Pyridine nucleotide-disulphide oxidoreductase dimerisation" evidence="7">
    <location>
        <begin position="330"/>
        <end position="420"/>
    </location>
</feature>
<comment type="similarity">
    <text evidence="2">Belongs to the class-I pyridine nucleotide-disulfide oxidoreductase family.</text>
</comment>
<dbReference type="STRING" id="1266370.NITGR_700034"/>
<comment type="cofactor">
    <cofactor evidence="1">
        <name>FAD</name>
        <dbReference type="ChEBI" id="CHEBI:57692"/>
    </cofactor>
</comment>
<dbReference type="EMBL" id="CAQJ01000078">
    <property type="protein sequence ID" value="CCQ91472.1"/>
    <property type="molecule type" value="Genomic_DNA"/>
</dbReference>
<proteinExistence type="inferred from homology"/>
<evidence type="ECO:0000256" key="3">
    <source>
        <dbReference type="ARBA" id="ARBA00022630"/>
    </source>
</evidence>
<keyword evidence="3" id="KW-0285">Flavoprotein</keyword>
<name>M1ZDD4_NITG3</name>
<evidence type="ECO:0000256" key="5">
    <source>
        <dbReference type="ARBA" id="ARBA00023027"/>
    </source>
</evidence>
<gene>
    <name evidence="9" type="ORF">NITGR_700034</name>
</gene>
<evidence type="ECO:0000313" key="9">
    <source>
        <dbReference type="EMBL" id="CCQ91472.1"/>
    </source>
</evidence>
<organism evidence="9 10">
    <name type="scientific">Nitrospina gracilis (strain 3/211)</name>
    <dbReference type="NCBI Taxonomy" id="1266370"/>
    <lineage>
        <taxon>Bacteria</taxon>
        <taxon>Pseudomonadati</taxon>
        <taxon>Nitrospinota/Tectimicrobiota group</taxon>
        <taxon>Nitrospinota</taxon>
        <taxon>Nitrospinia</taxon>
        <taxon>Nitrospinales</taxon>
        <taxon>Nitrospinaceae</taxon>
        <taxon>Nitrospina</taxon>
    </lineage>
</organism>